<protein>
    <submittedName>
        <fullName evidence="1">Uncharacterized protein</fullName>
    </submittedName>
</protein>
<dbReference type="AlphaFoldDB" id="A0A8S9FW42"/>
<dbReference type="EMBL" id="QGKW02002228">
    <property type="protein sequence ID" value="KAF2536727.1"/>
    <property type="molecule type" value="Genomic_DNA"/>
</dbReference>
<gene>
    <name evidence="1" type="ORF">F2Q68_00021150</name>
</gene>
<sequence>MWPIYGINSSSSFYVLHLVGSTRCYILDQTFCFFRAPGTEAPFTGCVKRDLVMNGNTPVKANGAGSSGASSCAKVGESEGRALASHQLIGKGMDQEVFKKVDLEAFFKALKEW</sequence>
<dbReference type="Proteomes" id="UP000712281">
    <property type="component" value="Unassembled WGS sequence"/>
</dbReference>
<name>A0A8S9FW42_BRACR</name>
<proteinExistence type="predicted"/>
<organism evidence="1 2">
    <name type="scientific">Brassica cretica</name>
    <name type="common">Mustard</name>
    <dbReference type="NCBI Taxonomy" id="69181"/>
    <lineage>
        <taxon>Eukaryota</taxon>
        <taxon>Viridiplantae</taxon>
        <taxon>Streptophyta</taxon>
        <taxon>Embryophyta</taxon>
        <taxon>Tracheophyta</taxon>
        <taxon>Spermatophyta</taxon>
        <taxon>Magnoliopsida</taxon>
        <taxon>eudicotyledons</taxon>
        <taxon>Gunneridae</taxon>
        <taxon>Pentapetalae</taxon>
        <taxon>rosids</taxon>
        <taxon>malvids</taxon>
        <taxon>Brassicales</taxon>
        <taxon>Brassicaceae</taxon>
        <taxon>Brassiceae</taxon>
        <taxon>Brassica</taxon>
    </lineage>
</organism>
<comment type="caution">
    <text evidence="1">The sequence shown here is derived from an EMBL/GenBank/DDBJ whole genome shotgun (WGS) entry which is preliminary data.</text>
</comment>
<evidence type="ECO:0000313" key="1">
    <source>
        <dbReference type="EMBL" id="KAF2536727.1"/>
    </source>
</evidence>
<accession>A0A8S9FW42</accession>
<evidence type="ECO:0000313" key="2">
    <source>
        <dbReference type="Proteomes" id="UP000712281"/>
    </source>
</evidence>
<reference evidence="1" key="1">
    <citation type="submission" date="2019-12" db="EMBL/GenBank/DDBJ databases">
        <title>Genome sequencing and annotation of Brassica cretica.</title>
        <authorList>
            <person name="Studholme D.J."/>
            <person name="Sarris P.F."/>
        </authorList>
    </citation>
    <scope>NUCLEOTIDE SEQUENCE</scope>
    <source>
        <strain evidence="1">PFS-001/15</strain>
        <tissue evidence="1">Leaf</tissue>
    </source>
</reference>